<protein>
    <recommendedName>
        <fullName evidence="3">DUF1570 domain-containing protein</fullName>
    </recommendedName>
</protein>
<sequence length="405" mass="45090">MATATLADEFHNVTGQHIVLTSDIESEAEANELVASFDHAVEQWREFWGLPERSLDAWSVKAFVMQNKPSFQSAGLIDPRVPDFKEGYALGNSIWIMSQPSPYYTRHLLLHEGVHALAFDQFGGAGPSWFMEGTAELLATHQGAGATTIINRFPADRSSVPYWGRLKLMSQRRDDGAVPTLETVMRYPANLNADVESYGWCWAAAMLLSQYDEYRDVFRASARSGRDSGPNFTRQIYQRLLPEWPAVIARWRLMCHQLDYGFDWSRERVTLSVDDPSWQGQPLAINVAADQGWQSLGVRIPAGSRLNLAAVGRCVIAKRAKDWVSEPAGVTIEYVNGRPLGQLVVCLVSVTHTNQPTCEPLKTISVASEAEITVEAESWLVLQINDRVDSRSENSGVYAVNVSAK</sequence>
<gene>
    <name evidence="1" type="ORF">Pla52o_30490</name>
</gene>
<comment type="caution">
    <text evidence="1">The sequence shown here is derived from an EMBL/GenBank/DDBJ whole genome shotgun (WGS) entry which is preliminary data.</text>
</comment>
<dbReference type="AlphaFoldDB" id="A0A5C6CEZ8"/>
<keyword evidence="2" id="KW-1185">Reference proteome</keyword>
<reference evidence="1 2" key="1">
    <citation type="submission" date="2019-02" db="EMBL/GenBank/DDBJ databases">
        <title>Deep-cultivation of Planctomycetes and their phenomic and genomic characterization uncovers novel biology.</title>
        <authorList>
            <person name="Wiegand S."/>
            <person name="Jogler M."/>
            <person name="Boedeker C."/>
            <person name="Pinto D."/>
            <person name="Vollmers J."/>
            <person name="Rivas-Marin E."/>
            <person name="Kohn T."/>
            <person name="Peeters S.H."/>
            <person name="Heuer A."/>
            <person name="Rast P."/>
            <person name="Oberbeckmann S."/>
            <person name="Bunk B."/>
            <person name="Jeske O."/>
            <person name="Meyerdierks A."/>
            <person name="Storesund J.E."/>
            <person name="Kallscheuer N."/>
            <person name="Luecker S."/>
            <person name="Lage O.M."/>
            <person name="Pohl T."/>
            <person name="Merkel B.J."/>
            <person name="Hornburger P."/>
            <person name="Mueller R.-W."/>
            <person name="Bruemmer F."/>
            <person name="Labrenz M."/>
            <person name="Spormann A.M."/>
            <person name="Op Den Camp H."/>
            <person name="Overmann J."/>
            <person name="Amann R."/>
            <person name="Jetten M.S.M."/>
            <person name="Mascher T."/>
            <person name="Medema M.H."/>
            <person name="Devos D.P."/>
            <person name="Kaster A.-K."/>
            <person name="Ovreas L."/>
            <person name="Rohde M."/>
            <person name="Galperin M.Y."/>
            <person name="Jogler C."/>
        </authorList>
    </citation>
    <scope>NUCLEOTIDE SEQUENCE [LARGE SCALE GENOMIC DNA]</scope>
    <source>
        <strain evidence="1 2">Pla52o</strain>
    </source>
</reference>
<proteinExistence type="predicted"/>
<evidence type="ECO:0000313" key="1">
    <source>
        <dbReference type="EMBL" id="TWU22001.1"/>
    </source>
</evidence>
<name>A0A5C6CEZ8_9BACT</name>
<dbReference type="EMBL" id="SJPT01000005">
    <property type="protein sequence ID" value="TWU22001.1"/>
    <property type="molecule type" value="Genomic_DNA"/>
</dbReference>
<dbReference type="Gene3D" id="2.60.120.430">
    <property type="entry name" value="Galactose-binding lectin"/>
    <property type="match status" value="1"/>
</dbReference>
<evidence type="ECO:0000313" key="2">
    <source>
        <dbReference type="Proteomes" id="UP000316304"/>
    </source>
</evidence>
<evidence type="ECO:0008006" key="3">
    <source>
        <dbReference type="Google" id="ProtNLM"/>
    </source>
</evidence>
<organism evidence="1 2">
    <name type="scientific">Novipirellula galeiformis</name>
    <dbReference type="NCBI Taxonomy" id="2528004"/>
    <lineage>
        <taxon>Bacteria</taxon>
        <taxon>Pseudomonadati</taxon>
        <taxon>Planctomycetota</taxon>
        <taxon>Planctomycetia</taxon>
        <taxon>Pirellulales</taxon>
        <taxon>Pirellulaceae</taxon>
        <taxon>Novipirellula</taxon>
    </lineage>
</organism>
<dbReference type="Proteomes" id="UP000316304">
    <property type="component" value="Unassembled WGS sequence"/>
</dbReference>
<accession>A0A5C6CEZ8</accession>